<keyword evidence="1" id="KW-0805">Transcription regulation</keyword>
<evidence type="ECO:0000256" key="4">
    <source>
        <dbReference type="ARBA" id="ARBA00023242"/>
    </source>
</evidence>
<dbReference type="Proteomes" id="UP000011087">
    <property type="component" value="Unassembled WGS sequence"/>
</dbReference>
<dbReference type="PaxDb" id="55529-EKX51128"/>
<evidence type="ECO:0000256" key="1">
    <source>
        <dbReference type="ARBA" id="ARBA00023015"/>
    </source>
</evidence>
<dbReference type="InterPro" id="IPR003035">
    <property type="entry name" value="RWP-RK_dom"/>
</dbReference>
<dbReference type="AlphaFoldDB" id="L1JSR5"/>
<dbReference type="GO" id="GO:0003677">
    <property type="term" value="F:DNA binding"/>
    <property type="evidence" value="ECO:0007669"/>
    <property type="project" value="UniProtKB-KW"/>
</dbReference>
<evidence type="ECO:0000256" key="5">
    <source>
        <dbReference type="SAM" id="MobiDB-lite"/>
    </source>
</evidence>
<dbReference type="HOGENOM" id="CLU_1386486_0_0_1"/>
<dbReference type="RefSeq" id="XP_005838108.1">
    <property type="nucleotide sequence ID" value="XM_005838051.1"/>
</dbReference>
<proteinExistence type="predicted"/>
<feature type="region of interest" description="Disordered" evidence="5">
    <location>
        <begin position="83"/>
        <end position="137"/>
    </location>
</feature>
<reference evidence="9" key="2">
    <citation type="submission" date="2012-11" db="EMBL/GenBank/DDBJ databases">
        <authorList>
            <person name="Kuo A."/>
            <person name="Curtis B.A."/>
            <person name="Tanifuji G."/>
            <person name="Burki F."/>
            <person name="Gruber A."/>
            <person name="Irimia M."/>
            <person name="Maruyama S."/>
            <person name="Arias M.C."/>
            <person name="Ball S.G."/>
            <person name="Gile G.H."/>
            <person name="Hirakawa Y."/>
            <person name="Hopkins J.F."/>
            <person name="Rensing S.A."/>
            <person name="Schmutz J."/>
            <person name="Symeonidi A."/>
            <person name="Elias M."/>
            <person name="Eveleigh R.J."/>
            <person name="Herman E.K."/>
            <person name="Klute M.J."/>
            <person name="Nakayama T."/>
            <person name="Obornik M."/>
            <person name="Reyes-Prieto A."/>
            <person name="Armbrust E.V."/>
            <person name="Aves S.J."/>
            <person name="Beiko R.G."/>
            <person name="Coutinho P."/>
            <person name="Dacks J.B."/>
            <person name="Durnford D.G."/>
            <person name="Fast N.M."/>
            <person name="Green B.R."/>
            <person name="Grisdale C."/>
            <person name="Hempe F."/>
            <person name="Henrissat B."/>
            <person name="Hoppner M.P."/>
            <person name="Ishida K.-I."/>
            <person name="Kim E."/>
            <person name="Koreny L."/>
            <person name="Kroth P.G."/>
            <person name="Liu Y."/>
            <person name="Malik S.-B."/>
            <person name="Maier U.G."/>
            <person name="McRose D."/>
            <person name="Mock T."/>
            <person name="Neilson J.A."/>
            <person name="Onodera N.T."/>
            <person name="Poole A.M."/>
            <person name="Pritham E.J."/>
            <person name="Richards T.A."/>
            <person name="Rocap G."/>
            <person name="Roy S.W."/>
            <person name="Sarai C."/>
            <person name="Schaack S."/>
            <person name="Shirato S."/>
            <person name="Slamovits C.H."/>
            <person name="Spencer D.F."/>
            <person name="Suzuki S."/>
            <person name="Worden A.Z."/>
            <person name="Zauner S."/>
            <person name="Barry K."/>
            <person name="Bell C."/>
            <person name="Bharti A.K."/>
            <person name="Crow J.A."/>
            <person name="Grimwood J."/>
            <person name="Kramer R."/>
            <person name="Lindquist E."/>
            <person name="Lucas S."/>
            <person name="Salamov A."/>
            <person name="McFadden G.I."/>
            <person name="Lane C.E."/>
            <person name="Keeling P.J."/>
            <person name="Gray M.W."/>
            <person name="Grigoriev I.V."/>
            <person name="Archibald J.M."/>
        </authorList>
    </citation>
    <scope>NUCLEOTIDE SEQUENCE</scope>
    <source>
        <strain evidence="9">CCMP2712</strain>
    </source>
</reference>
<keyword evidence="2" id="KW-0238">DNA-binding</keyword>
<sequence length="205" mass="21968">MKQLQHGPHYFLRPFPAAPRKAPETVVIHSRTKSGLIRRDKAVTVSLERLKGLFGSSQESAAQSLGVSLTSFKGACRKLGLDRWPYTRGKQRPPNSPPRSSTASPIVSDGPAARVDTHDAGADEQAEDAEASMPSHGLTTCSYDLTTLLEGSHLMTGSRRSTGEQSAGATRQAEEAGGTEGLSALDLEWIQEYMAADMDCEEGAI</sequence>
<evidence type="ECO:0000313" key="8">
    <source>
        <dbReference type="EnsemblProtists" id="EKX51128"/>
    </source>
</evidence>
<dbReference type="EMBL" id="JH992976">
    <property type="protein sequence ID" value="EKX51128.1"/>
    <property type="molecule type" value="Genomic_DNA"/>
</dbReference>
<organism evidence="7">
    <name type="scientific">Guillardia theta (strain CCMP2712)</name>
    <name type="common">Cryptophyte</name>
    <dbReference type="NCBI Taxonomy" id="905079"/>
    <lineage>
        <taxon>Eukaryota</taxon>
        <taxon>Cryptophyceae</taxon>
        <taxon>Pyrenomonadales</taxon>
        <taxon>Geminigeraceae</taxon>
        <taxon>Guillardia</taxon>
    </lineage>
</organism>
<keyword evidence="9" id="KW-1185">Reference proteome</keyword>
<feature type="domain" description="RWP-RK" evidence="6">
    <location>
        <begin position="32"/>
        <end position="114"/>
    </location>
</feature>
<gene>
    <name evidence="7" type="ORF">GUITHDRAFT_103049</name>
</gene>
<dbReference type="PROSITE" id="PS51519">
    <property type="entry name" value="RWP_RK"/>
    <property type="match status" value="1"/>
</dbReference>
<dbReference type="Pfam" id="PF02042">
    <property type="entry name" value="RWP-RK"/>
    <property type="match status" value="1"/>
</dbReference>
<evidence type="ECO:0000259" key="6">
    <source>
        <dbReference type="PROSITE" id="PS51519"/>
    </source>
</evidence>
<name>L1JSR5_GUITC</name>
<dbReference type="GeneID" id="17307953"/>
<dbReference type="KEGG" id="gtt:GUITHDRAFT_103049"/>
<evidence type="ECO:0000313" key="9">
    <source>
        <dbReference type="Proteomes" id="UP000011087"/>
    </source>
</evidence>
<evidence type="ECO:0000256" key="2">
    <source>
        <dbReference type="ARBA" id="ARBA00023125"/>
    </source>
</evidence>
<reference evidence="7 9" key="1">
    <citation type="journal article" date="2012" name="Nature">
        <title>Algal genomes reveal evolutionary mosaicism and the fate of nucleomorphs.</title>
        <authorList>
            <consortium name="DOE Joint Genome Institute"/>
            <person name="Curtis B.A."/>
            <person name="Tanifuji G."/>
            <person name="Burki F."/>
            <person name="Gruber A."/>
            <person name="Irimia M."/>
            <person name="Maruyama S."/>
            <person name="Arias M.C."/>
            <person name="Ball S.G."/>
            <person name="Gile G.H."/>
            <person name="Hirakawa Y."/>
            <person name="Hopkins J.F."/>
            <person name="Kuo A."/>
            <person name="Rensing S.A."/>
            <person name="Schmutz J."/>
            <person name="Symeonidi A."/>
            <person name="Elias M."/>
            <person name="Eveleigh R.J."/>
            <person name="Herman E.K."/>
            <person name="Klute M.J."/>
            <person name="Nakayama T."/>
            <person name="Obornik M."/>
            <person name="Reyes-Prieto A."/>
            <person name="Armbrust E.V."/>
            <person name="Aves S.J."/>
            <person name="Beiko R.G."/>
            <person name="Coutinho P."/>
            <person name="Dacks J.B."/>
            <person name="Durnford D.G."/>
            <person name="Fast N.M."/>
            <person name="Green B.R."/>
            <person name="Grisdale C.J."/>
            <person name="Hempel F."/>
            <person name="Henrissat B."/>
            <person name="Hoppner M.P."/>
            <person name="Ishida K."/>
            <person name="Kim E."/>
            <person name="Koreny L."/>
            <person name="Kroth P.G."/>
            <person name="Liu Y."/>
            <person name="Malik S.B."/>
            <person name="Maier U.G."/>
            <person name="McRose D."/>
            <person name="Mock T."/>
            <person name="Neilson J.A."/>
            <person name="Onodera N.T."/>
            <person name="Poole A.M."/>
            <person name="Pritham E.J."/>
            <person name="Richards T.A."/>
            <person name="Rocap G."/>
            <person name="Roy S.W."/>
            <person name="Sarai C."/>
            <person name="Schaack S."/>
            <person name="Shirato S."/>
            <person name="Slamovits C.H."/>
            <person name="Spencer D.F."/>
            <person name="Suzuki S."/>
            <person name="Worden A.Z."/>
            <person name="Zauner S."/>
            <person name="Barry K."/>
            <person name="Bell C."/>
            <person name="Bharti A.K."/>
            <person name="Crow J.A."/>
            <person name="Grimwood J."/>
            <person name="Kramer R."/>
            <person name="Lindquist E."/>
            <person name="Lucas S."/>
            <person name="Salamov A."/>
            <person name="McFadden G.I."/>
            <person name="Lane C.E."/>
            <person name="Keeling P.J."/>
            <person name="Gray M.W."/>
            <person name="Grigoriev I.V."/>
            <person name="Archibald J.M."/>
        </authorList>
    </citation>
    <scope>NUCLEOTIDE SEQUENCE</scope>
    <source>
        <strain evidence="7 9">CCMP2712</strain>
    </source>
</reference>
<dbReference type="OrthoDB" id="1747617at2759"/>
<evidence type="ECO:0000256" key="3">
    <source>
        <dbReference type="ARBA" id="ARBA00023163"/>
    </source>
</evidence>
<evidence type="ECO:0000313" key="7">
    <source>
        <dbReference type="EMBL" id="EKX51128.1"/>
    </source>
</evidence>
<dbReference type="EnsemblProtists" id="EKX51128">
    <property type="protein sequence ID" value="EKX51128"/>
    <property type="gene ID" value="GUITHDRAFT_103049"/>
</dbReference>
<protein>
    <recommendedName>
        <fullName evidence="6">RWP-RK domain-containing protein</fullName>
    </recommendedName>
</protein>
<keyword evidence="4" id="KW-0539">Nucleus</keyword>
<feature type="region of interest" description="Disordered" evidence="5">
    <location>
        <begin position="155"/>
        <end position="180"/>
    </location>
</feature>
<reference evidence="8" key="3">
    <citation type="submission" date="2015-06" db="UniProtKB">
        <authorList>
            <consortium name="EnsemblProtists"/>
        </authorList>
    </citation>
    <scope>IDENTIFICATION</scope>
</reference>
<keyword evidence="3" id="KW-0804">Transcription</keyword>
<feature type="compositionally biased region" description="Polar residues" evidence="5">
    <location>
        <begin position="158"/>
        <end position="169"/>
    </location>
</feature>
<accession>L1JSR5</accession>